<sequence>MKARAVWLIAILLLGVIASGCIGGEKETATQTQAPSAEVQLTGDFTKDVIAIGKVLEQNGINEVKFSAWGSGDPNSVMRVYGIVEAARRINKVWEENGIKVKIVITDTHYVASFQDAYKEYLSKQPLGQAGDFFVNSYAFLPTLADEGYILDITDYANAYKSVIDDFYPSLIEASKFNGRLYGLPQDTEARPLYVRKDVAAKIGLDVNTLPEKVKNGEFTWSDVYYWAKKAKESGAAEWGLIHRKGSAHPDLIQFIFAFGGKLYDEKTGKLVVDVPAVYKWLYVEWKFAQDGLLPKDIMSWDWAKQIHPTIVEGRTLFDIGGTWYWTEWQTKQYYAKGGGEPRGLKPEEVKEWFAYTLFPAGEKGDKPVTLSQPFVWMINSKAGAQNPKYDELKDVYHKLAFLMLIKASDPDINAIHSVISAHLPVRKEAAKLIKDEKWLNDLKNLNLDLDQTVKDNIKDIVQATVNPINAQFLADVSYMLEYTHLAPAHPKYPALADIFKEAVDKVLRGEMTPEDGVNYIIQKVKADPELAQNVEIVGEIPKDWKFPQ</sequence>
<dbReference type="Proteomes" id="UP000019027">
    <property type="component" value="Chromosome"/>
</dbReference>
<accession>W0I3G1</accession>
<dbReference type="SUPFAM" id="SSF53850">
    <property type="entry name" value="Periplasmic binding protein-like II"/>
    <property type="match status" value="1"/>
</dbReference>
<dbReference type="Gene3D" id="3.40.190.10">
    <property type="entry name" value="Periplasmic binding protein-like II"/>
    <property type="match status" value="1"/>
</dbReference>
<dbReference type="RefSeq" id="WP_042681162.1">
    <property type="nucleotide sequence ID" value="NZ_CP006965.1"/>
</dbReference>
<dbReference type="PANTHER" id="PTHR43649">
    <property type="entry name" value="ARABINOSE-BINDING PROTEIN-RELATED"/>
    <property type="match status" value="1"/>
</dbReference>
<evidence type="ECO:0000313" key="2">
    <source>
        <dbReference type="Proteomes" id="UP000019027"/>
    </source>
</evidence>
<reference evidence="1 2" key="1">
    <citation type="journal article" date="2014" name="Int. J. Syst. Evol. Microbiol.">
        <title>Thermococcus paralvinellae sp. nov. and Thermococcus cleftensis sp. nov. of hyperthermophilic heterotrophs from deep-sea hydrothermal vents.</title>
        <authorList>
            <person name="Hensley S.A."/>
            <person name="Jung J.H."/>
            <person name="Park C.S."/>
            <person name="Holden J.F."/>
        </authorList>
    </citation>
    <scope>NUCLEOTIDE SEQUENCE [LARGE SCALE GENOMIC DNA]</scope>
    <source>
        <strain evidence="1 2">ES1</strain>
    </source>
</reference>
<gene>
    <name evidence="1" type="ORF">TES1_1187</name>
</gene>
<proteinExistence type="predicted"/>
<protein>
    <submittedName>
        <fullName evidence="1">Perplasmic sugar binding protein</fullName>
    </submittedName>
</protein>
<dbReference type="OrthoDB" id="84837at2157"/>
<dbReference type="GeneID" id="24907857"/>
<dbReference type="InterPro" id="IPR050490">
    <property type="entry name" value="Bact_solute-bd_prot1"/>
</dbReference>
<dbReference type="KEGG" id="ths:TES1_1187"/>
<name>W0I3G1_9EURY</name>
<dbReference type="STRING" id="582419.TES1_1187"/>
<dbReference type="InterPro" id="IPR006059">
    <property type="entry name" value="SBP"/>
</dbReference>
<dbReference type="EMBL" id="CP006965">
    <property type="protein sequence ID" value="AHF80569.1"/>
    <property type="molecule type" value="Genomic_DNA"/>
</dbReference>
<dbReference type="HOGENOM" id="CLU_031522_0_0_2"/>
<dbReference type="AlphaFoldDB" id="W0I3G1"/>
<dbReference type="PANTHER" id="PTHR43649:SF12">
    <property type="entry name" value="DIACETYLCHITOBIOSE BINDING PROTEIN DASA"/>
    <property type="match status" value="1"/>
</dbReference>
<organism evidence="1 2">
    <name type="scientific">Thermococcus paralvinellae</name>
    <dbReference type="NCBI Taxonomy" id="582419"/>
    <lineage>
        <taxon>Archaea</taxon>
        <taxon>Methanobacteriati</taxon>
        <taxon>Methanobacteriota</taxon>
        <taxon>Thermococci</taxon>
        <taxon>Thermococcales</taxon>
        <taxon>Thermococcaceae</taxon>
        <taxon>Thermococcus</taxon>
    </lineage>
</organism>
<dbReference type="PROSITE" id="PS51257">
    <property type="entry name" value="PROKAR_LIPOPROTEIN"/>
    <property type="match status" value="1"/>
</dbReference>
<evidence type="ECO:0000313" key="1">
    <source>
        <dbReference type="EMBL" id="AHF80569.1"/>
    </source>
</evidence>
<dbReference type="Pfam" id="PF13416">
    <property type="entry name" value="SBP_bac_8"/>
    <property type="match status" value="1"/>
</dbReference>
<keyword evidence="2" id="KW-1185">Reference proteome</keyword>